<keyword evidence="8" id="KW-0735">Signal-anchor</keyword>
<evidence type="ECO:0000256" key="3">
    <source>
        <dbReference type="ARBA" id="ARBA00006511"/>
    </source>
</evidence>
<keyword evidence="9" id="KW-1133">Transmembrane helix</keyword>
<evidence type="ECO:0000256" key="10">
    <source>
        <dbReference type="ARBA" id="ARBA00023002"/>
    </source>
</evidence>
<dbReference type="GO" id="GO:0004656">
    <property type="term" value="F:procollagen-proline 4-dioxygenase activity"/>
    <property type="evidence" value="ECO:0007669"/>
    <property type="project" value="UniProtKB-EC"/>
</dbReference>
<keyword evidence="10" id="KW-0560">Oxidoreductase</keyword>
<evidence type="ECO:0000256" key="7">
    <source>
        <dbReference type="ARBA" id="ARBA00022964"/>
    </source>
</evidence>
<keyword evidence="17" id="KW-1185">Reference proteome</keyword>
<evidence type="ECO:0000256" key="14">
    <source>
        <dbReference type="ARBA" id="ARBA00049169"/>
    </source>
</evidence>
<dbReference type="Pfam" id="PF13640">
    <property type="entry name" value="2OG-FeII_Oxy_3"/>
    <property type="match status" value="1"/>
</dbReference>
<comment type="subcellular location">
    <subcellularLocation>
        <location evidence="2">Endoplasmic reticulum membrane</location>
        <topology evidence="2">Single-pass type II membrane protein</topology>
    </subcellularLocation>
</comment>
<dbReference type="GO" id="GO:0005789">
    <property type="term" value="C:endoplasmic reticulum membrane"/>
    <property type="evidence" value="ECO:0007669"/>
    <property type="project" value="UniProtKB-SubCell"/>
</dbReference>
<comment type="catalytic activity">
    <reaction evidence="14">
        <text>L-prolyl-[collagen] + 2-oxoglutarate + O2 = trans-4-hydroxy-L-prolyl-[collagen] + succinate + CO2</text>
        <dbReference type="Rhea" id="RHEA:18945"/>
        <dbReference type="Rhea" id="RHEA-COMP:11676"/>
        <dbReference type="Rhea" id="RHEA-COMP:11680"/>
        <dbReference type="ChEBI" id="CHEBI:15379"/>
        <dbReference type="ChEBI" id="CHEBI:16526"/>
        <dbReference type="ChEBI" id="CHEBI:16810"/>
        <dbReference type="ChEBI" id="CHEBI:30031"/>
        <dbReference type="ChEBI" id="CHEBI:50342"/>
        <dbReference type="ChEBI" id="CHEBI:61965"/>
        <dbReference type="EC" id="1.14.11.2"/>
    </reaction>
</comment>
<evidence type="ECO:0000256" key="5">
    <source>
        <dbReference type="ARBA" id="ARBA00022692"/>
    </source>
</evidence>
<protein>
    <recommendedName>
        <fullName evidence="4">procollagen-proline 4-dioxygenase</fullName>
        <ecNumber evidence="4">1.14.11.2</ecNumber>
    </recommendedName>
</protein>
<evidence type="ECO:0000256" key="12">
    <source>
        <dbReference type="ARBA" id="ARBA00023136"/>
    </source>
</evidence>
<dbReference type="Gene3D" id="2.60.120.620">
    <property type="entry name" value="q2cbj1_9rhob like domain"/>
    <property type="match status" value="1"/>
</dbReference>
<evidence type="ECO:0000256" key="6">
    <source>
        <dbReference type="ARBA" id="ARBA00022723"/>
    </source>
</evidence>
<feature type="domain" description="Fe2OG dioxygenase" evidence="15">
    <location>
        <begin position="113"/>
        <end position="236"/>
    </location>
</feature>
<dbReference type="InterPro" id="IPR005123">
    <property type="entry name" value="Oxoglu/Fe-dep_dioxygenase_dom"/>
</dbReference>
<dbReference type="Proteomes" id="UP001445335">
    <property type="component" value="Unassembled WGS sequence"/>
</dbReference>
<evidence type="ECO:0000313" key="16">
    <source>
        <dbReference type="EMBL" id="KAK9827628.1"/>
    </source>
</evidence>
<dbReference type="PANTHER" id="PTHR10869:SF123">
    <property type="entry name" value="PROLYL 4-HYDROXYLASE 10-RELATED"/>
    <property type="match status" value="1"/>
</dbReference>
<keyword evidence="11" id="KW-0408">Iron</keyword>
<dbReference type="InterPro" id="IPR045054">
    <property type="entry name" value="P4HA-like"/>
</dbReference>
<evidence type="ECO:0000256" key="8">
    <source>
        <dbReference type="ARBA" id="ARBA00022968"/>
    </source>
</evidence>
<dbReference type="PANTHER" id="PTHR10869">
    <property type="entry name" value="PROLYL 4-HYDROXYLASE ALPHA SUBUNIT"/>
    <property type="match status" value="1"/>
</dbReference>
<evidence type="ECO:0000256" key="11">
    <source>
        <dbReference type="ARBA" id="ARBA00023004"/>
    </source>
</evidence>
<dbReference type="GO" id="GO:0031418">
    <property type="term" value="F:L-ascorbic acid binding"/>
    <property type="evidence" value="ECO:0007669"/>
    <property type="project" value="InterPro"/>
</dbReference>
<dbReference type="InterPro" id="IPR044862">
    <property type="entry name" value="Pro_4_hyd_alph_FE2OG_OXY"/>
</dbReference>
<keyword evidence="7" id="KW-0223">Dioxygenase</keyword>
<evidence type="ECO:0000256" key="13">
    <source>
        <dbReference type="ARBA" id="ARBA00023180"/>
    </source>
</evidence>
<evidence type="ECO:0000313" key="17">
    <source>
        <dbReference type="Proteomes" id="UP001445335"/>
    </source>
</evidence>
<name>A0AAW1R1E0_9CHLO</name>
<dbReference type="EC" id="1.14.11.2" evidence="4"/>
<keyword evidence="12" id="KW-0472">Membrane</keyword>
<keyword evidence="5" id="KW-0812">Transmembrane</keyword>
<accession>A0AAW1R1E0</accession>
<evidence type="ECO:0000256" key="9">
    <source>
        <dbReference type="ARBA" id="ARBA00022989"/>
    </source>
</evidence>
<dbReference type="EMBL" id="JALJOU010000056">
    <property type="protein sequence ID" value="KAK9827628.1"/>
    <property type="molecule type" value="Genomic_DNA"/>
</dbReference>
<comment type="caution">
    <text evidence="16">The sequence shown here is derived from an EMBL/GenBank/DDBJ whole genome shotgun (WGS) entry which is preliminary data.</text>
</comment>
<evidence type="ECO:0000256" key="4">
    <source>
        <dbReference type="ARBA" id="ARBA00012269"/>
    </source>
</evidence>
<dbReference type="InterPro" id="IPR006620">
    <property type="entry name" value="Pro_4_hyd_alph"/>
</dbReference>
<reference evidence="16 17" key="1">
    <citation type="journal article" date="2024" name="Nat. Commun.">
        <title>Phylogenomics reveals the evolutionary origins of lichenization in chlorophyte algae.</title>
        <authorList>
            <person name="Puginier C."/>
            <person name="Libourel C."/>
            <person name="Otte J."/>
            <person name="Skaloud P."/>
            <person name="Haon M."/>
            <person name="Grisel S."/>
            <person name="Petersen M."/>
            <person name="Berrin J.G."/>
            <person name="Delaux P.M."/>
            <person name="Dal Grande F."/>
            <person name="Keller J."/>
        </authorList>
    </citation>
    <scope>NUCLEOTIDE SEQUENCE [LARGE SCALE GENOMIC DNA]</scope>
    <source>
        <strain evidence="16 17">SAG 245.80</strain>
    </source>
</reference>
<evidence type="ECO:0000256" key="2">
    <source>
        <dbReference type="ARBA" id="ARBA00004648"/>
    </source>
</evidence>
<comment type="similarity">
    <text evidence="3">Belongs to the P4HA family.</text>
</comment>
<organism evidence="16 17">
    <name type="scientific">Elliptochloris bilobata</name>
    <dbReference type="NCBI Taxonomy" id="381761"/>
    <lineage>
        <taxon>Eukaryota</taxon>
        <taxon>Viridiplantae</taxon>
        <taxon>Chlorophyta</taxon>
        <taxon>core chlorophytes</taxon>
        <taxon>Trebouxiophyceae</taxon>
        <taxon>Trebouxiophyceae incertae sedis</taxon>
        <taxon>Elliptochloris clade</taxon>
        <taxon>Elliptochloris</taxon>
    </lineage>
</organism>
<comment type="cofactor">
    <cofactor evidence="1">
        <name>L-ascorbate</name>
        <dbReference type="ChEBI" id="CHEBI:38290"/>
    </cofactor>
</comment>
<dbReference type="GO" id="GO:0005506">
    <property type="term" value="F:iron ion binding"/>
    <property type="evidence" value="ECO:0007669"/>
    <property type="project" value="InterPro"/>
</dbReference>
<keyword evidence="6" id="KW-0479">Metal-binding</keyword>
<gene>
    <name evidence="16" type="ORF">WJX81_000570</name>
</gene>
<evidence type="ECO:0000259" key="15">
    <source>
        <dbReference type="PROSITE" id="PS51471"/>
    </source>
</evidence>
<dbReference type="AlphaFoldDB" id="A0AAW1R1E0"/>
<dbReference type="PROSITE" id="PS51471">
    <property type="entry name" value="FE2OG_OXY"/>
    <property type="match status" value="1"/>
</dbReference>
<proteinExistence type="inferred from homology"/>
<sequence>MPAFRTADRLIGWKEEPPREAPKGRRELWIELLSWTPRIFIYHNLLTDEECNHLVEKAKPHQVKSTVVDSDTGKSVPSNVRTSSGSWYLRRENREIADIEARIAKYTAIPVEHGEGLQILHYQHMEKYEAHWDYFVDSTGINTGNGGQRLATLLIYLSDVEEGGETVFPNSAAKPHEGNASFSTCAQRGVAFKPKKGDALLFYSLLPNGKLDPLSLHGGCPVIRGNKWSATKWMRVGPYAAAEGRAWRGL</sequence>
<evidence type="ECO:0000256" key="1">
    <source>
        <dbReference type="ARBA" id="ARBA00001961"/>
    </source>
</evidence>
<keyword evidence="13" id="KW-0325">Glycoprotein</keyword>
<dbReference type="FunFam" id="2.60.120.620:FF:000002">
    <property type="entry name" value="Prolyl 4-hydroxylase 4"/>
    <property type="match status" value="1"/>
</dbReference>
<dbReference type="SMART" id="SM00702">
    <property type="entry name" value="P4Hc"/>
    <property type="match status" value="1"/>
</dbReference>